<reference evidence="2" key="1">
    <citation type="submission" date="2016-11" db="EMBL/GenBank/DDBJ databases">
        <authorList>
            <person name="Varghese N."/>
            <person name="Submissions S."/>
        </authorList>
    </citation>
    <scope>NUCLEOTIDE SEQUENCE [LARGE SCALE GENOMIC DNA]</scope>
    <source>
        <strain evidence="2">ALO Sharm</strain>
    </source>
</reference>
<sequence>MSTRCTMPGAGLWRLGLGMVLFLLPLTGMAHPHVWADISVKVVLDDQGRVEALRQRWRLDPFYSLMLIEELKGAEGDAPMEARLDQLGSEIRNNLAPKGYFTEIRHDGEPVAVDEVEEYTTMARNDRVEFLFKLPLAHPLPLGDSALRYRIYDPSYYIEMVHEINDDQTPRDDALIVVGGDCTTRIIAADPDPEQVAMAARLDRTDEAPEGLGRFFAETGEIRCTP</sequence>
<dbReference type="Pfam" id="PF06226">
    <property type="entry name" value="DUF1007"/>
    <property type="match status" value="1"/>
</dbReference>
<dbReference type="RefSeq" id="WP_244534389.1">
    <property type="nucleotide sequence ID" value="NZ_BDEO01000001.1"/>
</dbReference>
<dbReference type="Proteomes" id="UP000184248">
    <property type="component" value="Unassembled WGS sequence"/>
</dbReference>
<accession>A0A1M6MJ82</accession>
<evidence type="ECO:0000313" key="2">
    <source>
        <dbReference type="Proteomes" id="UP000184248"/>
    </source>
</evidence>
<organism evidence="1 2">
    <name type="scientific">Halomonas caseinilytica</name>
    <dbReference type="NCBI Taxonomy" id="438744"/>
    <lineage>
        <taxon>Bacteria</taxon>
        <taxon>Pseudomonadati</taxon>
        <taxon>Pseudomonadota</taxon>
        <taxon>Gammaproteobacteria</taxon>
        <taxon>Oceanospirillales</taxon>
        <taxon>Halomonadaceae</taxon>
        <taxon>Halomonas</taxon>
    </lineage>
</organism>
<name>A0A1M6MJ82_9GAMM</name>
<dbReference type="EMBL" id="FRAL01000001">
    <property type="protein sequence ID" value="SHJ83430.1"/>
    <property type="molecule type" value="Genomic_DNA"/>
</dbReference>
<keyword evidence="2" id="KW-1185">Reference proteome</keyword>
<proteinExistence type="predicted"/>
<evidence type="ECO:0000313" key="1">
    <source>
        <dbReference type="EMBL" id="SHJ83430.1"/>
    </source>
</evidence>
<gene>
    <name evidence="1" type="ORF">SAMN05192556_10155</name>
</gene>
<protein>
    <submittedName>
        <fullName evidence="1">ABC-type uncharacterized transport system, substrate-binding protein</fullName>
    </submittedName>
</protein>
<dbReference type="InterPro" id="IPR010412">
    <property type="entry name" value="DUF1007"/>
</dbReference>
<dbReference type="AlphaFoldDB" id="A0A1M6MJ82"/>